<dbReference type="Proteomes" id="UP001303160">
    <property type="component" value="Unassembled WGS sequence"/>
</dbReference>
<gene>
    <name evidence="2" type="ORF">QBC40DRAFT_268674</name>
</gene>
<feature type="region of interest" description="Disordered" evidence="1">
    <location>
        <begin position="255"/>
        <end position="292"/>
    </location>
</feature>
<proteinExistence type="predicted"/>
<dbReference type="EMBL" id="MU863991">
    <property type="protein sequence ID" value="KAK4196185.1"/>
    <property type="molecule type" value="Genomic_DNA"/>
</dbReference>
<reference evidence="2" key="1">
    <citation type="journal article" date="2023" name="Mol. Phylogenet. Evol.">
        <title>Genome-scale phylogeny and comparative genomics of the fungal order Sordariales.</title>
        <authorList>
            <person name="Hensen N."/>
            <person name="Bonometti L."/>
            <person name="Westerberg I."/>
            <person name="Brannstrom I.O."/>
            <person name="Guillou S."/>
            <person name="Cros-Aarteil S."/>
            <person name="Calhoun S."/>
            <person name="Haridas S."/>
            <person name="Kuo A."/>
            <person name="Mondo S."/>
            <person name="Pangilinan J."/>
            <person name="Riley R."/>
            <person name="LaButti K."/>
            <person name="Andreopoulos B."/>
            <person name="Lipzen A."/>
            <person name="Chen C."/>
            <person name="Yan M."/>
            <person name="Daum C."/>
            <person name="Ng V."/>
            <person name="Clum A."/>
            <person name="Steindorff A."/>
            <person name="Ohm R.A."/>
            <person name="Martin F."/>
            <person name="Silar P."/>
            <person name="Natvig D.O."/>
            <person name="Lalanne C."/>
            <person name="Gautier V."/>
            <person name="Ament-Velasquez S.L."/>
            <person name="Kruys A."/>
            <person name="Hutchinson M.I."/>
            <person name="Powell A.J."/>
            <person name="Barry K."/>
            <person name="Miller A.N."/>
            <person name="Grigoriev I.V."/>
            <person name="Debuchy R."/>
            <person name="Gladieux P."/>
            <person name="Hiltunen Thoren M."/>
            <person name="Johannesson H."/>
        </authorList>
    </citation>
    <scope>NUCLEOTIDE SEQUENCE</scope>
    <source>
        <strain evidence="2">CBS 315.58</strain>
    </source>
</reference>
<accession>A0AAN6X8Y9</accession>
<feature type="compositionally biased region" description="Basic and acidic residues" evidence="1">
    <location>
        <begin position="255"/>
        <end position="274"/>
    </location>
</feature>
<sequence>MSAQPVQENGVGDFGDEGKLDDAAEVLTINPDDFPGTEAIWEAELRKVGHRATIDVGRAVRRARYQFQTHPEAFQDVLTVIAKITSGGETVTWHKNAVIERYQRAIEEAHRRWSEGYEVACPLTRAEMIGSRFCHPRGAILPDVMYKLRLMGFSQFFNVLPPTRFGRFEVDGIISRRETSRGKKAIGRGANEGAFHDISSILFDKSASGAKVTGDKVNRVIEPAPTKKITKSKRDKSYRKDGVLQRKLDKWKRKNSELKHKNTELKRENDELNSRRSQRKRKSSEVDGKLSELEGTFKRRASELHSAFSELESKADFLQSQFDQLRQ</sequence>
<protein>
    <submittedName>
        <fullName evidence="2">Uncharacterized protein</fullName>
    </submittedName>
</protein>
<evidence type="ECO:0000313" key="3">
    <source>
        <dbReference type="Proteomes" id="UP001303160"/>
    </source>
</evidence>
<dbReference type="AlphaFoldDB" id="A0AAN6X8Y9"/>
<reference evidence="2" key="2">
    <citation type="submission" date="2023-05" db="EMBL/GenBank/DDBJ databases">
        <authorList>
            <consortium name="Lawrence Berkeley National Laboratory"/>
            <person name="Steindorff A."/>
            <person name="Hensen N."/>
            <person name="Bonometti L."/>
            <person name="Westerberg I."/>
            <person name="Brannstrom I.O."/>
            <person name="Guillou S."/>
            <person name="Cros-Aarteil S."/>
            <person name="Calhoun S."/>
            <person name="Haridas S."/>
            <person name="Kuo A."/>
            <person name="Mondo S."/>
            <person name="Pangilinan J."/>
            <person name="Riley R."/>
            <person name="Labutti K."/>
            <person name="Andreopoulos B."/>
            <person name="Lipzen A."/>
            <person name="Chen C."/>
            <person name="Yanf M."/>
            <person name="Daum C."/>
            <person name="Ng V."/>
            <person name="Clum A."/>
            <person name="Ohm R."/>
            <person name="Martin F."/>
            <person name="Silar P."/>
            <person name="Natvig D."/>
            <person name="Lalanne C."/>
            <person name="Gautier V."/>
            <person name="Ament-Velasquez S.L."/>
            <person name="Kruys A."/>
            <person name="Hutchinson M.I."/>
            <person name="Powell A.J."/>
            <person name="Barry K."/>
            <person name="Miller A.N."/>
            <person name="Grigoriev I.V."/>
            <person name="Debuchy R."/>
            <person name="Gladieux P."/>
            <person name="Thoren M.H."/>
            <person name="Johannesson H."/>
        </authorList>
    </citation>
    <scope>NUCLEOTIDE SEQUENCE</scope>
    <source>
        <strain evidence="2">CBS 315.58</strain>
    </source>
</reference>
<comment type="caution">
    <text evidence="2">The sequence shown here is derived from an EMBL/GenBank/DDBJ whole genome shotgun (WGS) entry which is preliminary data.</text>
</comment>
<feature type="compositionally biased region" description="Basic and acidic residues" evidence="1">
    <location>
        <begin position="283"/>
        <end position="292"/>
    </location>
</feature>
<evidence type="ECO:0000313" key="2">
    <source>
        <dbReference type="EMBL" id="KAK4196185.1"/>
    </source>
</evidence>
<organism evidence="2 3">
    <name type="scientific">Triangularia verruculosa</name>
    <dbReference type="NCBI Taxonomy" id="2587418"/>
    <lineage>
        <taxon>Eukaryota</taxon>
        <taxon>Fungi</taxon>
        <taxon>Dikarya</taxon>
        <taxon>Ascomycota</taxon>
        <taxon>Pezizomycotina</taxon>
        <taxon>Sordariomycetes</taxon>
        <taxon>Sordariomycetidae</taxon>
        <taxon>Sordariales</taxon>
        <taxon>Podosporaceae</taxon>
        <taxon>Triangularia</taxon>
    </lineage>
</organism>
<name>A0AAN6X8Y9_9PEZI</name>
<evidence type="ECO:0000256" key="1">
    <source>
        <dbReference type="SAM" id="MobiDB-lite"/>
    </source>
</evidence>
<keyword evidence="3" id="KW-1185">Reference proteome</keyword>